<evidence type="ECO:0000256" key="1">
    <source>
        <dbReference type="ARBA" id="ARBA00022729"/>
    </source>
</evidence>
<dbReference type="PANTHER" id="PTHR31284:SF21">
    <property type="entry name" value="PLANT ACID PHOSPHATASE"/>
    <property type="match status" value="1"/>
</dbReference>
<comment type="function">
    <text evidence="3">May function as somatic storage protein during early seedling development.</text>
</comment>
<reference evidence="4" key="1">
    <citation type="submission" date="2023-10" db="EMBL/GenBank/DDBJ databases">
        <title>Chromosome-level genome of the transformable northern wattle, Acacia crassicarpa.</title>
        <authorList>
            <person name="Massaro I."/>
            <person name="Sinha N.R."/>
            <person name="Poethig S."/>
            <person name="Leichty A.R."/>
        </authorList>
    </citation>
    <scope>NUCLEOTIDE SEQUENCE</scope>
    <source>
        <strain evidence="4">Acra3RX</strain>
        <tissue evidence="4">Leaf</tissue>
    </source>
</reference>
<evidence type="ECO:0000313" key="5">
    <source>
        <dbReference type="Proteomes" id="UP001293593"/>
    </source>
</evidence>
<dbReference type="InterPro" id="IPR023214">
    <property type="entry name" value="HAD_sf"/>
</dbReference>
<proteinExistence type="inferred from homology"/>
<evidence type="ECO:0000256" key="3">
    <source>
        <dbReference type="PIRNR" id="PIRNR002674"/>
    </source>
</evidence>
<keyword evidence="5" id="KW-1185">Reference proteome</keyword>
<name>A0AAE1MBC7_9FABA</name>
<accession>A0AAE1MBC7</accession>
<keyword evidence="2" id="KW-0325">Glycoprotein</keyword>
<sequence>MEGGGMLLGIMGKVEHWEEEEEGYWVKWRMAVETNKAGPWRRVPERWHRQVERYMMGGQYRQELEMIKEQILEYVKGIEVGVGGKDGWVMDVDDTCISNLGYYKDHAFGCEAFDSAKFKQWIMKAECEAIPGMLELFRELLRRGFKLFLVTGRDRGRVAHITSLNLHRQGFTGYHRLLFRGEEYKGESAAKYKSEMRRKIEGEGYKIWGNVGDQWSDLQGYSLGLRTFKLPNPMYCIP</sequence>
<dbReference type="InterPro" id="IPR036412">
    <property type="entry name" value="HAD-like_sf"/>
</dbReference>
<keyword evidence="3" id="KW-0758">Storage protein</keyword>
<evidence type="ECO:0008006" key="6">
    <source>
        <dbReference type="Google" id="ProtNLM"/>
    </source>
</evidence>
<keyword evidence="1" id="KW-0732">Signal</keyword>
<gene>
    <name evidence="4" type="ORF">QN277_010731</name>
</gene>
<dbReference type="PIRSF" id="PIRSF002674">
    <property type="entry name" value="VSP"/>
    <property type="match status" value="1"/>
</dbReference>
<dbReference type="Pfam" id="PF03767">
    <property type="entry name" value="Acid_phosphat_B"/>
    <property type="match status" value="1"/>
</dbReference>
<dbReference type="SUPFAM" id="SSF56784">
    <property type="entry name" value="HAD-like"/>
    <property type="match status" value="1"/>
</dbReference>
<dbReference type="Proteomes" id="UP001293593">
    <property type="component" value="Unassembled WGS sequence"/>
</dbReference>
<evidence type="ECO:0000313" key="4">
    <source>
        <dbReference type="EMBL" id="KAK4253421.1"/>
    </source>
</evidence>
<comment type="caution">
    <text evidence="4">The sequence shown here is derived from an EMBL/GenBank/DDBJ whole genome shotgun (WGS) entry which is preliminary data.</text>
</comment>
<dbReference type="GO" id="GO:0045735">
    <property type="term" value="F:nutrient reservoir activity"/>
    <property type="evidence" value="ECO:0007669"/>
    <property type="project" value="UniProtKB-UniRule"/>
</dbReference>
<organism evidence="4 5">
    <name type="scientific">Acacia crassicarpa</name>
    <name type="common">northern wattle</name>
    <dbReference type="NCBI Taxonomy" id="499986"/>
    <lineage>
        <taxon>Eukaryota</taxon>
        <taxon>Viridiplantae</taxon>
        <taxon>Streptophyta</taxon>
        <taxon>Embryophyta</taxon>
        <taxon>Tracheophyta</taxon>
        <taxon>Spermatophyta</taxon>
        <taxon>Magnoliopsida</taxon>
        <taxon>eudicotyledons</taxon>
        <taxon>Gunneridae</taxon>
        <taxon>Pentapetalae</taxon>
        <taxon>rosids</taxon>
        <taxon>fabids</taxon>
        <taxon>Fabales</taxon>
        <taxon>Fabaceae</taxon>
        <taxon>Caesalpinioideae</taxon>
        <taxon>mimosoid clade</taxon>
        <taxon>Acacieae</taxon>
        <taxon>Acacia</taxon>
    </lineage>
</organism>
<comment type="similarity">
    <text evidence="3">Belongs to the APS1/VSP family.</text>
</comment>
<dbReference type="InterPro" id="IPR005519">
    <property type="entry name" value="Acid_phosphat_B-like"/>
</dbReference>
<evidence type="ECO:0000256" key="2">
    <source>
        <dbReference type="ARBA" id="ARBA00023180"/>
    </source>
</evidence>
<dbReference type="AlphaFoldDB" id="A0AAE1MBC7"/>
<dbReference type="EMBL" id="JAWXYG010000016">
    <property type="protein sequence ID" value="KAK4253421.1"/>
    <property type="molecule type" value="Genomic_DNA"/>
</dbReference>
<dbReference type="PANTHER" id="PTHR31284">
    <property type="entry name" value="ACID PHOSPHATASE-LIKE PROTEIN"/>
    <property type="match status" value="1"/>
</dbReference>
<dbReference type="Gene3D" id="3.40.50.1000">
    <property type="entry name" value="HAD superfamily/HAD-like"/>
    <property type="match status" value="1"/>
</dbReference>
<dbReference type="InterPro" id="IPR014403">
    <property type="entry name" value="APS1/VSP"/>
</dbReference>
<protein>
    <recommendedName>
        <fullName evidence="6">Acid phosphatase 1</fullName>
    </recommendedName>
</protein>